<dbReference type="EMBL" id="JABSTQ010009676">
    <property type="protein sequence ID" value="KAG0426892.1"/>
    <property type="molecule type" value="Genomic_DNA"/>
</dbReference>
<name>A0AC60Q137_IXOPE</name>
<evidence type="ECO:0000313" key="2">
    <source>
        <dbReference type="Proteomes" id="UP000805193"/>
    </source>
</evidence>
<evidence type="ECO:0000313" key="1">
    <source>
        <dbReference type="EMBL" id="KAG0426892.1"/>
    </source>
</evidence>
<sequence length="118" mass="12229">MAAKVHSGEQLPSPAPPDPARDGAAPSAGTSQQTPGPGGDVESSQSSPVILKVNLAVSLPTYLSQANQSGPDHHSLRALSCITVFLLVIKSVGLRYRDSGASWMDHSLLESQSPVADE</sequence>
<dbReference type="Proteomes" id="UP000805193">
    <property type="component" value="Unassembled WGS sequence"/>
</dbReference>
<organism evidence="1 2">
    <name type="scientific">Ixodes persulcatus</name>
    <name type="common">Taiga tick</name>
    <dbReference type="NCBI Taxonomy" id="34615"/>
    <lineage>
        <taxon>Eukaryota</taxon>
        <taxon>Metazoa</taxon>
        <taxon>Ecdysozoa</taxon>
        <taxon>Arthropoda</taxon>
        <taxon>Chelicerata</taxon>
        <taxon>Arachnida</taxon>
        <taxon>Acari</taxon>
        <taxon>Parasitiformes</taxon>
        <taxon>Ixodida</taxon>
        <taxon>Ixodoidea</taxon>
        <taxon>Ixodidae</taxon>
        <taxon>Ixodinae</taxon>
        <taxon>Ixodes</taxon>
    </lineage>
</organism>
<reference evidence="1 2" key="1">
    <citation type="journal article" date="2020" name="Cell">
        <title>Large-Scale Comparative Analyses of Tick Genomes Elucidate Their Genetic Diversity and Vector Capacities.</title>
        <authorList>
            <consortium name="Tick Genome and Microbiome Consortium (TIGMIC)"/>
            <person name="Jia N."/>
            <person name="Wang J."/>
            <person name="Shi W."/>
            <person name="Du L."/>
            <person name="Sun Y."/>
            <person name="Zhan W."/>
            <person name="Jiang J.F."/>
            <person name="Wang Q."/>
            <person name="Zhang B."/>
            <person name="Ji P."/>
            <person name="Bell-Sakyi L."/>
            <person name="Cui X.M."/>
            <person name="Yuan T.T."/>
            <person name="Jiang B.G."/>
            <person name="Yang W.F."/>
            <person name="Lam T.T."/>
            <person name="Chang Q.C."/>
            <person name="Ding S.J."/>
            <person name="Wang X.J."/>
            <person name="Zhu J.G."/>
            <person name="Ruan X.D."/>
            <person name="Zhao L."/>
            <person name="Wei J.T."/>
            <person name="Ye R.Z."/>
            <person name="Que T.C."/>
            <person name="Du C.H."/>
            <person name="Zhou Y.H."/>
            <person name="Cheng J.X."/>
            <person name="Dai P.F."/>
            <person name="Guo W.B."/>
            <person name="Han X.H."/>
            <person name="Huang E.J."/>
            <person name="Li L.F."/>
            <person name="Wei W."/>
            <person name="Gao Y.C."/>
            <person name="Liu J.Z."/>
            <person name="Shao H.Z."/>
            <person name="Wang X."/>
            <person name="Wang C.C."/>
            <person name="Yang T.C."/>
            <person name="Huo Q.B."/>
            <person name="Li W."/>
            <person name="Chen H.Y."/>
            <person name="Chen S.E."/>
            <person name="Zhou L.G."/>
            <person name="Ni X.B."/>
            <person name="Tian J.H."/>
            <person name="Sheng Y."/>
            <person name="Liu T."/>
            <person name="Pan Y.S."/>
            <person name="Xia L.Y."/>
            <person name="Li J."/>
            <person name="Zhao F."/>
            <person name="Cao W.C."/>
        </authorList>
    </citation>
    <scope>NUCLEOTIDE SEQUENCE [LARGE SCALE GENOMIC DNA]</scope>
    <source>
        <strain evidence="1">Iper-2018</strain>
    </source>
</reference>
<protein>
    <submittedName>
        <fullName evidence="1">Uncharacterized protein</fullName>
    </submittedName>
</protein>
<comment type="caution">
    <text evidence="1">The sequence shown here is derived from an EMBL/GenBank/DDBJ whole genome shotgun (WGS) entry which is preliminary data.</text>
</comment>
<gene>
    <name evidence="1" type="ORF">HPB47_026024</name>
</gene>
<keyword evidence="2" id="KW-1185">Reference proteome</keyword>
<proteinExistence type="predicted"/>
<accession>A0AC60Q137</accession>